<keyword evidence="4 5" id="KW-0472">Membrane</keyword>
<keyword evidence="2 5" id="KW-0812">Transmembrane</keyword>
<organism evidence="7 8">
    <name type="scientific">Steinernema glaseri</name>
    <dbReference type="NCBI Taxonomy" id="37863"/>
    <lineage>
        <taxon>Eukaryota</taxon>
        <taxon>Metazoa</taxon>
        <taxon>Ecdysozoa</taxon>
        <taxon>Nematoda</taxon>
        <taxon>Chromadorea</taxon>
        <taxon>Rhabditida</taxon>
        <taxon>Tylenchina</taxon>
        <taxon>Panagrolaimomorpha</taxon>
        <taxon>Strongyloidoidea</taxon>
        <taxon>Steinernematidae</taxon>
        <taxon>Steinernema</taxon>
    </lineage>
</organism>
<dbReference type="InterPro" id="IPR017452">
    <property type="entry name" value="GPCR_Rhodpsn_7TM"/>
</dbReference>
<feature type="transmembrane region" description="Helical" evidence="5">
    <location>
        <begin position="142"/>
        <end position="163"/>
    </location>
</feature>
<evidence type="ECO:0000259" key="6">
    <source>
        <dbReference type="PROSITE" id="PS50262"/>
    </source>
</evidence>
<comment type="subcellular location">
    <subcellularLocation>
        <location evidence="1">Membrane</location>
    </subcellularLocation>
</comment>
<dbReference type="PANTHER" id="PTHR23017:SF3">
    <property type="entry name" value="G-PROTEIN COUPLED RECEPTORS FAMILY 1 PROFILE DOMAIN-CONTAINING PROTEIN"/>
    <property type="match status" value="1"/>
</dbReference>
<feature type="domain" description="G-protein coupled receptors family 1 profile" evidence="6">
    <location>
        <begin position="117"/>
        <end position="256"/>
    </location>
</feature>
<sequence>MENFTFEALDFDLHTTFESDDFATRHPVVASVFVTSTGFTGFLVNAYILYKIVFHSVFGRLFGWMWIMREVSLLCSNFIDWGIYGPSLALSPLNTKQSLLLFQPALITTVQTAAANLLIASNRCLLIRKPIKFKVVFTPRRTAIMIALSWFLPIVIVLGIFFFPKCPGFKLDGGARITICVILEMCASLLFLYIVFIITLVVDVLAIVHLYRMNKFRKEVLHCHLSSSQRRKQLNLCIMIIMQIVVAVPTTFLQMFFDSLLFDISDTLDGLIVICFNDDLRPWKSKSQKKILRNSSGENISKTMITSVKQSDQSSSKCSSPHLVVCPHPPCHKNYQLLIIVIRYLALYYGEVIVEIKCSLNGPLGFLGSAFPLPVVLFLSRSAFSQSSGGHSLIRG</sequence>
<feature type="transmembrane region" description="Helical" evidence="5">
    <location>
        <begin position="234"/>
        <end position="257"/>
    </location>
</feature>
<evidence type="ECO:0000256" key="1">
    <source>
        <dbReference type="ARBA" id="ARBA00004370"/>
    </source>
</evidence>
<name>A0A1I7YKE8_9BILA</name>
<reference evidence="8" key="1">
    <citation type="submission" date="2016-11" db="UniProtKB">
        <authorList>
            <consortium name="WormBaseParasite"/>
        </authorList>
    </citation>
    <scope>IDENTIFICATION</scope>
</reference>
<feature type="transmembrane region" description="Helical" evidence="5">
    <location>
        <begin position="175"/>
        <end position="208"/>
    </location>
</feature>
<evidence type="ECO:0000256" key="4">
    <source>
        <dbReference type="ARBA" id="ARBA00023136"/>
    </source>
</evidence>
<evidence type="ECO:0000256" key="3">
    <source>
        <dbReference type="ARBA" id="ARBA00022989"/>
    </source>
</evidence>
<evidence type="ECO:0000313" key="7">
    <source>
        <dbReference type="Proteomes" id="UP000095287"/>
    </source>
</evidence>
<feature type="transmembrane region" description="Helical" evidence="5">
    <location>
        <begin position="61"/>
        <end position="79"/>
    </location>
</feature>
<dbReference type="PANTHER" id="PTHR23017">
    <property type="entry name" value="SERPENTINE RECEPTOR, CLASS X"/>
    <property type="match status" value="1"/>
</dbReference>
<dbReference type="Gene3D" id="1.20.1070.10">
    <property type="entry name" value="Rhodopsin 7-helix transmembrane proteins"/>
    <property type="match status" value="1"/>
</dbReference>
<proteinExistence type="predicted"/>
<dbReference type="InterPro" id="IPR019430">
    <property type="entry name" value="7TM_GPCR_serpentine_rcpt_Srx"/>
</dbReference>
<keyword evidence="3 5" id="KW-1133">Transmembrane helix</keyword>
<protein>
    <submittedName>
        <fullName evidence="8">G_PROTEIN_RECEP_F1_2 domain-containing protein</fullName>
    </submittedName>
</protein>
<dbReference type="Proteomes" id="UP000095287">
    <property type="component" value="Unplaced"/>
</dbReference>
<dbReference type="GO" id="GO:0016020">
    <property type="term" value="C:membrane"/>
    <property type="evidence" value="ECO:0007669"/>
    <property type="project" value="UniProtKB-SubCell"/>
</dbReference>
<dbReference type="Pfam" id="PF10328">
    <property type="entry name" value="7TM_GPCR_Srx"/>
    <property type="match status" value="1"/>
</dbReference>
<dbReference type="CDD" id="cd00637">
    <property type="entry name" value="7tm_classA_rhodopsin-like"/>
    <property type="match status" value="1"/>
</dbReference>
<dbReference type="SUPFAM" id="SSF81321">
    <property type="entry name" value="Family A G protein-coupled receptor-like"/>
    <property type="match status" value="1"/>
</dbReference>
<feature type="transmembrane region" description="Helical" evidence="5">
    <location>
        <begin position="28"/>
        <end position="49"/>
    </location>
</feature>
<feature type="transmembrane region" description="Helical" evidence="5">
    <location>
        <begin position="99"/>
        <end position="121"/>
    </location>
</feature>
<accession>A0A1I7YKE8</accession>
<dbReference type="WBParaSite" id="L893_g1723.t1">
    <property type="protein sequence ID" value="L893_g1723.t1"/>
    <property type="gene ID" value="L893_g1723"/>
</dbReference>
<dbReference type="AlphaFoldDB" id="A0A1I7YKE8"/>
<dbReference type="PROSITE" id="PS50262">
    <property type="entry name" value="G_PROTEIN_RECEP_F1_2"/>
    <property type="match status" value="1"/>
</dbReference>
<evidence type="ECO:0000256" key="5">
    <source>
        <dbReference type="SAM" id="Phobius"/>
    </source>
</evidence>
<evidence type="ECO:0000256" key="2">
    <source>
        <dbReference type="ARBA" id="ARBA00022692"/>
    </source>
</evidence>
<keyword evidence="7" id="KW-1185">Reference proteome</keyword>
<evidence type="ECO:0000313" key="8">
    <source>
        <dbReference type="WBParaSite" id="L893_g1723.t1"/>
    </source>
</evidence>